<feature type="non-terminal residue" evidence="1">
    <location>
        <position position="1"/>
    </location>
</feature>
<dbReference type="AlphaFoldDB" id="A0AAD2JXX4"/>
<dbReference type="GO" id="GO:0003676">
    <property type="term" value="F:nucleic acid binding"/>
    <property type="evidence" value="ECO:0007669"/>
    <property type="project" value="InterPro"/>
</dbReference>
<gene>
    <name evidence="1" type="ORF">MYCIT1_LOCUS11029</name>
</gene>
<proteinExistence type="predicted"/>
<dbReference type="InterPro" id="IPR012337">
    <property type="entry name" value="RNaseH-like_sf"/>
</dbReference>
<dbReference type="InterPro" id="IPR036397">
    <property type="entry name" value="RNaseH_sf"/>
</dbReference>
<accession>A0AAD2JXX4</accession>
<evidence type="ECO:0000313" key="2">
    <source>
        <dbReference type="Proteomes" id="UP001295794"/>
    </source>
</evidence>
<evidence type="ECO:0008006" key="3">
    <source>
        <dbReference type="Google" id="ProtNLM"/>
    </source>
</evidence>
<name>A0AAD2JXX4_9AGAR</name>
<dbReference type="SUPFAM" id="SSF53098">
    <property type="entry name" value="Ribonuclease H-like"/>
    <property type="match status" value="1"/>
</dbReference>
<feature type="non-terminal residue" evidence="1">
    <location>
        <position position="111"/>
    </location>
</feature>
<comment type="caution">
    <text evidence="1">The sequence shown here is derived from an EMBL/GenBank/DDBJ whole genome shotgun (WGS) entry which is preliminary data.</text>
</comment>
<reference evidence="1" key="1">
    <citation type="submission" date="2023-11" db="EMBL/GenBank/DDBJ databases">
        <authorList>
            <person name="De Vega J J."/>
            <person name="De Vega J J."/>
        </authorList>
    </citation>
    <scope>NUCLEOTIDE SEQUENCE</scope>
</reference>
<evidence type="ECO:0000313" key="1">
    <source>
        <dbReference type="EMBL" id="CAK5268030.1"/>
    </source>
</evidence>
<keyword evidence="2" id="KW-1185">Reference proteome</keyword>
<dbReference type="Proteomes" id="UP001295794">
    <property type="component" value="Unassembled WGS sequence"/>
</dbReference>
<protein>
    <recommendedName>
        <fullName evidence="3">3'-5' exonuclease domain-containing protein</fullName>
    </recommendedName>
</protein>
<dbReference type="Gene3D" id="3.30.420.10">
    <property type="entry name" value="Ribonuclease H-like superfamily/Ribonuclease H"/>
    <property type="match status" value="1"/>
</dbReference>
<organism evidence="1 2">
    <name type="scientific">Mycena citricolor</name>
    <dbReference type="NCBI Taxonomy" id="2018698"/>
    <lineage>
        <taxon>Eukaryota</taxon>
        <taxon>Fungi</taxon>
        <taxon>Dikarya</taxon>
        <taxon>Basidiomycota</taxon>
        <taxon>Agaricomycotina</taxon>
        <taxon>Agaricomycetes</taxon>
        <taxon>Agaricomycetidae</taxon>
        <taxon>Agaricales</taxon>
        <taxon>Marasmiineae</taxon>
        <taxon>Mycenaceae</taxon>
        <taxon>Mycena</taxon>
    </lineage>
</organism>
<dbReference type="EMBL" id="CAVNYO010000136">
    <property type="protein sequence ID" value="CAK5268030.1"/>
    <property type="molecule type" value="Genomic_DNA"/>
</dbReference>
<sequence>MSIQNSLARSTLPLYTLDAGRRLSLINTVSQCDAMLKSLDGPFGFDTEFTMAADVPRIEVIQLATRDSTFVIHLKAMGYVISKELRRILVIVHRLHPPLQPSLLFRPPKAT</sequence>